<proteinExistence type="predicted"/>
<accession>A0A0P1AD74</accession>
<name>A0A0P1AD74_PLAHL</name>
<evidence type="ECO:0000313" key="1">
    <source>
        <dbReference type="EMBL" id="CEG38439.1"/>
    </source>
</evidence>
<dbReference type="Proteomes" id="UP000054928">
    <property type="component" value="Unassembled WGS sequence"/>
</dbReference>
<dbReference type="EMBL" id="CCYD01000322">
    <property type="protein sequence ID" value="CEG38439.1"/>
    <property type="molecule type" value="Genomic_DNA"/>
</dbReference>
<organism evidence="1 2">
    <name type="scientific">Plasmopara halstedii</name>
    <name type="common">Downy mildew of sunflower</name>
    <dbReference type="NCBI Taxonomy" id="4781"/>
    <lineage>
        <taxon>Eukaryota</taxon>
        <taxon>Sar</taxon>
        <taxon>Stramenopiles</taxon>
        <taxon>Oomycota</taxon>
        <taxon>Peronosporomycetes</taxon>
        <taxon>Peronosporales</taxon>
        <taxon>Peronosporaceae</taxon>
        <taxon>Plasmopara</taxon>
    </lineage>
</organism>
<dbReference type="AlphaFoldDB" id="A0A0P1AD74"/>
<dbReference type="RefSeq" id="XP_024574808.1">
    <property type="nucleotide sequence ID" value="XM_024723875.1"/>
</dbReference>
<sequence length="63" mass="7458">MKMIKKKWRANGKAIASSRVYQLQLQSGKRTDRHSARRMDYDTLQKTLQIQNEENGYNNGMRL</sequence>
<keyword evidence="2" id="KW-1185">Reference proteome</keyword>
<reference evidence="2" key="1">
    <citation type="submission" date="2014-09" db="EMBL/GenBank/DDBJ databases">
        <authorList>
            <person name="Sharma Rahul"/>
            <person name="Thines Marco"/>
        </authorList>
    </citation>
    <scope>NUCLEOTIDE SEQUENCE [LARGE SCALE GENOMIC DNA]</scope>
</reference>
<dbReference type="GeneID" id="36403570"/>
<protein>
    <submittedName>
        <fullName evidence="1">Uncharacterized protein</fullName>
    </submittedName>
</protein>
<evidence type="ECO:0000313" key="2">
    <source>
        <dbReference type="Proteomes" id="UP000054928"/>
    </source>
</evidence>